<evidence type="ECO:0000313" key="2">
    <source>
        <dbReference type="EMBL" id="RNT34299.1"/>
    </source>
</evidence>
<name>A0AAX1WDA8_9ENTR</name>
<dbReference type="AlphaFoldDB" id="A0AAX1WDA8"/>
<dbReference type="PANTHER" id="PTHR34319">
    <property type="entry name" value="MAJOR EXPORTED PROTEIN"/>
    <property type="match status" value="1"/>
</dbReference>
<keyword evidence="2" id="KW-0378">Hydrolase</keyword>
<dbReference type="EMBL" id="NEYZ02000089">
    <property type="protein sequence ID" value="RNT34299.1"/>
    <property type="molecule type" value="Genomic_DNA"/>
</dbReference>
<dbReference type="CDD" id="cd00085">
    <property type="entry name" value="HNHc"/>
    <property type="match status" value="1"/>
</dbReference>
<feature type="domain" description="DUF8093" evidence="1">
    <location>
        <begin position="14"/>
        <end position="152"/>
    </location>
</feature>
<dbReference type="Proteomes" id="UP000286098">
    <property type="component" value="Unassembled WGS sequence"/>
</dbReference>
<dbReference type="InterPro" id="IPR052947">
    <property type="entry name" value="T6SS_Hcp1_domain"/>
</dbReference>
<keyword evidence="2" id="KW-0255">Endonuclease</keyword>
<evidence type="ECO:0000259" key="1">
    <source>
        <dbReference type="Pfam" id="PF26362"/>
    </source>
</evidence>
<proteinExistence type="predicted"/>
<dbReference type="InterPro" id="IPR044925">
    <property type="entry name" value="His-Me_finger_sf"/>
</dbReference>
<evidence type="ECO:0000313" key="3">
    <source>
        <dbReference type="Proteomes" id="UP000286098"/>
    </source>
</evidence>
<dbReference type="PANTHER" id="PTHR34319:SF7">
    <property type="entry name" value="HNH ENDONUCLEASE DOMAIN-CONTAINING PROTEIN"/>
    <property type="match status" value="1"/>
</dbReference>
<organism evidence="2 3">
    <name type="scientific">Enterobacter roggenkampii</name>
    <dbReference type="NCBI Taxonomy" id="1812935"/>
    <lineage>
        <taxon>Bacteria</taxon>
        <taxon>Pseudomonadati</taxon>
        <taxon>Pseudomonadota</taxon>
        <taxon>Gammaproteobacteria</taxon>
        <taxon>Enterobacterales</taxon>
        <taxon>Enterobacteriaceae</taxon>
        <taxon>Enterobacter</taxon>
        <taxon>Enterobacter cloacae complex</taxon>
    </lineage>
</organism>
<comment type="caution">
    <text evidence="2">The sequence shown here is derived from an EMBL/GenBank/DDBJ whole genome shotgun (WGS) entry which is preliminary data.</text>
</comment>
<sequence length="381" mass="43633">MFRLCEIYDFERDATLLDFENIVSPKRGLELACYYYVLDYSAYKSRLYFDIPNRKWNGDRHFGEKFKRQPLTYYDPIYDDLERELLLGRIVAVDTDKHWTWYNNPFSFDDNGEIVYEPFMPGSWECSFRDSVLSAYHVVLERNQRIKPRPTQKIQYGAPGYVEPEQHAQSAKTINNKNVGRLLAAGGVYNGNVEGFRKTAEQLGGEALEGYKGVMTDTNIGMGIAAASILLVKNPAMAEELTGFLGKTKNTKVFLQNVKVEQINYLRRPRDEYLSLRKEFDNTVRKNFMKSLSVEPGIDHYFNTSQIELMAHGGVPDSWQVHHKLPLDDGGDNSFGNLILIQTKPYHNALTGAQKSVTKDLMPGQSIDTLWPMPNGTFFSK</sequence>
<reference evidence="2 3" key="1">
    <citation type="submission" date="2018-10" db="EMBL/GenBank/DDBJ databases">
        <authorList>
            <person name="Vanduin D."/>
            <person name="Fouts D."/>
            <person name="Wright M."/>
            <person name="Sutton G."/>
            <person name="Nguyen K."/>
            <person name="Kreiswirth B."/>
            <person name="Chen L."/>
            <person name="Rojas L."/>
            <person name="Hujer A."/>
            <person name="Hujer K."/>
            <person name="Bonomo R."/>
            <person name="Adams M."/>
        </authorList>
    </citation>
    <scope>NUCLEOTIDE SEQUENCE [LARGE SCALE GENOMIC DNA]</scope>
    <source>
        <strain evidence="2 3">CRK0054</strain>
    </source>
</reference>
<dbReference type="Pfam" id="PF26362">
    <property type="entry name" value="DUF8093"/>
    <property type="match status" value="1"/>
</dbReference>
<dbReference type="InterPro" id="IPR058406">
    <property type="entry name" value="DUF8093"/>
</dbReference>
<protein>
    <submittedName>
        <fullName evidence="2">HNH endonuclease</fullName>
    </submittedName>
</protein>
<gene>
    <name evidence="2" type="ORF">B9059_022790</name>
</gene>
<accession>A0AAX1WDA8</accession>
<keyword evidence="2" id="KW-0540">Nuclease</keyword>
<dbReference type="SUPFAM" id="SSF54060">
    <property type="entry name" value="His-Me finger endonucleases"/>
    <property type="match status" value="1"/>
</dbReference>
<dbReference type="InterPro" id="IPR003615">
    <property type="entry name" value="HNH_nuc"/>
</dbReference>
<dbReference type="RefSeq" id="WP_039025266.1">
    <property type="nucleotide sequence ID" value="NZ_JAOOWP010000001.1"/>
</dbReference>
<dbReference type="GO" id="GO:0004519">
    <property type="term" value="F:endonuclease activity"/>
    <property type="evidence" value="ECO:0007669"/>
    <property type="project" value="UniProtKB-KW"/>
</dbReference>